<evidence type="ECO:0000256" key="1">
    <source>
        <dbReference type="SAM" id="MobiDB-lite"/>
    </source>
</evidence>
<sequence>MGEPARRQPAASECDVGTGGTGVDDSTVLPGCPSASQLAYKRQVEGFESVDSGVRSDGGRRERELGWVIGEAYPLVYALESSTWGCAKGYANLAQRQGVDDQDGRGMLLRQHQRDHAGMRRRSASRPIAPLDRAMKIVNPHGPAISAIPHLSRL</sequence>
<dbReference type="EMBL" id="KL198014">
    <property type="protein sequence ID" value="KDQ22532.1"/>
    <property type="molecule type" value="Genomic_DNA"/>
</dbReference>
<organism evidence="2 3">
    <name type="scientific">Pleurotus ostreatus (strain PC15)</name>
    <name type="common">Oyster mushroom</name>
    <dbReference type="NCBI Taxonomy" id="1137138"/>
    <lineage>
        <taxon>Eukaryota</taxon>
        <taxon>Fungi</taxon>
        <taxon>Dikarya</taxon>
        <taxon>Basidiomycota</taxon>
        <taxon>Agaricomycotina</taxon>
        <taxon>Agaricomycetes</taxon>
        <taxon>Agaricomycetidae</taxon>
        <taxon>Agaricales</taxon>
        <taxon>Pleurotineae</taxon>
        <taxon>Pleurotaceae</taxon>
        <taxon>Pleurotus</taxon>
    </lineage>
</organism>
<accession>A0A067NEI7</accession>
<dbReference type="HOGENOM" id="CLU_1704977_0_0_1"/>
<dbReference type="AlphaFoldDB" id="A0A067NEI7"/>
<feature type="region of interest" description="Disordered" evidence="1">
    <location>
        <begin position="1"/>
        <end position="28"/>
    </location>
</feature>
<dbReference type="VEuPathDB" id="FungiDB:PLEOSDRAFT_163435"/>
<name>A0A067NEI7_PLEO1</name>
<proteinExistence type="predicted"/>
<dbReference type="InParanoid" id="A0A067NEI7"/>
<evidence type="ECO:0000313" key="2">
    <source>
        <dbReference type="EMBL" id="KDQ22532.1"/>
    </source>
</evidence>
<gene>
    <name evidence="2" type="ORF">PLEOSDRAFT_163435</name>
</gene>
<dbReference type="Proteomes" id="UP000027073">
    <property type="component" value="Unassembled WGS sequence"/>
</dbReference>
<evidence type="ECO:0000313" key="3">
    <source>
        <dbReference type="Proteomes" id="UP000027073"/>
    </source>
</evidence>
<reference evidence="3" key="1">
    <citation type="journal article" date="2014" name="Proc. Natl. Acad. Sci. U.S.A.">
        <title>Extensive sampling of basidiomycete genomes demonstrates inadequacy of the white-rot/brown-rot paradigm for wood decay fungi.</title>
        <authorList>
            <person name="Riley R."/>
            <person name="Salamov A.A."/>
            <person name="Brown D.W."/>
            <person name="Nagy L.G."/>
            <person name="Floudas D."/>
            <person name="Held B.W."/>
            <person name="Levasseur A."/>
            <person name="Lombard V."/>
            <person name="Morin E."/>
            <person name="Otillar R."/>
            <person name="Lindquist E.A."/>
            <person name="Sun H."/>
            <person name="LaButti K.M."/>
            <person name="Schmutz J."/>
            <person name="Jabbour D."/>
            <person name="Luo H."/>
            <person name="Baker S.E."/>
            <person name="Pisabarro A.G."/>
            <person name="Walton J.D."/>
            <person name="Blanchette R.A."/>
            <person name="Henrissat B."/>
            <person name="Martin F."/>
            <person name="Cullen D."/>
            <person name="Hibbett D.S."/>
            <person name="Grigoriev I.V."/>
        </authorList>
    </citation>
    <scope>NUCLEOTIDE SEQUENCE [LARGE SCALE GENOMIC DNA]</scope>
    <source>
        <strain evidence="3">PC15</strain>
    </source>
</reference>
<protein>
    <submittedName>
        <fullName evidence="2">Uncharacterized protein</fullName>
    </submittedName>
</protein>